<comment type="cofactor">
    <cofactor evidence="1 11">
        <name>FMN</name>
        <dbReference type="ChEBI" id="CHEBI:58210"/>
    </cofactor>
</comment>
<keyword evidence="6 11" id="KW-0963">Cytoplasm</keyword>
<keyword evidence="7 11" id="KW-0285">Flavoprotein</keyword>
<evidence type="ECO:0000313" key="14">
    <source>
        <dbReference type="Proteomes" id="UP000777438"/>
    </source>
</evidence>
<dbReference type="InterPro" id="IPR033886">
    <property type="entry name" value="DHOD_1A"/>
</dbReference>
<evidence type="ECO:0000256" key="8">
    <source>
        <dbReference type="ARBA" id="ARBA00022643"/>
    </source>
</evidence>
<evidence type="ECO:0000259" key="12">
    <source>
        <dbReference type="Pfam" id="PF01180"/>
    </source>
</evidence>
<dbReference type="GO" id="GO:0006207">
    <property type="term" value="P:'de novo' pyrimidine nucleobase biosynthetic process"/>
    <property type="evidence" value="ECO:0007669"/>
    <property type="project" value="TreeGrafter"/>
</dbReference>
<evidence type="ECO:0000256" key="4">
    <source>
        <dbReference type="ARBA" id="ARBA00008008"/>
    </source>
</evidence>
<dbReference type="Proteomes" id="UP000777438">
    <property type="component" value="Unassembled WGS sequence"/>
</dbReference>
<dbReference type="AlphaFoldDB" id="A0A9P9ASH8"/>
<dbReference type="CDD" id="cd04741">
    <property type="entry name" value="DHOD_1A_like"/>
    <property type="match status" value="1"/>
</dbReference>
<dbReference type="PANTHER" id="PTHR48109">
    <property type="entry name" value="DIHYDROOROTATE DEHYDROGENASE (QUINONE), MITOCHONDRIAL-RELATED"/>
    <property type="match status" value="1"/>
</dbReference>
<comment type="similarity">
    <text evidence="4 11">Belongs to the dihydroorotate dehydrogenase family. Type 1 subfamily.</text>
</comment>
<proteinExistence type="inferred from homology"/>
<comment type="catalytic activity">
    <reaction evidence="11">
        <text>(S)-dihydroorotate + fumarate = orotate + succinate</text>
        <dbReference type="Rhea" id="RHEA:30059"/>
        <dbReference type="ChEBI" id="CHEBI:29806"/>
        <dbReference type="ChEBI" id="CHEBI:30031"/>
        <dbReference type="ChEBI" id="CHEBI:30839"/>
        <dbReference type="ChEBI" id="CHEBI:30864"/>
        <dbReference type="EC" id="1.3.98.1"/>
    </reaction>
</comment>
<dbReference type="InterPro" id="IPR050074">
    <property type="entry name" value="DHO_dehydrogenase"/>
</dbReference>
<dbReference type="InterPro" id="IPR023359">
    <property type="entry name" value="Dihydro_DH_chainA_dom2"/>
</dbReference>
<comment type="pathway">
    <text evidence="3 11">Pyrimidine metabolism; UMP biosynthesis via de novo pathway.</text>
</comment>
<comment type="function">
    <text evidence="11">Catalyzes the conversion of dihydroorotate to orotate with fumarate as the electron acceptor.</text>
</comment>
<name>A0A9P9ASH8_9HYPO</name>
<dbReference type="Gene3D" id="2.30.26.10">
    <property type="entry name" value="Dihydroorotate Dehydrogenase A, chain A, domain 2"/>
    <property type="match status" value="1"/>
</dbReference>
<keyword evidence="10 11" id="KW-0560">Oxidoreductase</keyword>
<evidence type="ECO:0000256" key="11">
    <source>
        <dbReference type="RuleBase" id="RU364042"/>
    </source>
</evidence>
<dbReference type="GO" id="GO:0006221">
    <property type="term" value="P:pyrimidine nucleotide biosynthetic process"/>
    <property type="evidence" value="ECO:0007669"/>
    <property type="project" value="UniProtKB-KW"/>
</dbReference>
<comment type="caution">
    <text evidence="13">The sequence shown here is derived from an EMBL/GenBank/DDBJ whole genome shotgun (WGS) entry which is preliminary data.</text>
</comment>
<evidence type="ECO:0000256" key="5">
    <source>
        <dbReference type="ARBA" id="ARBA00021374"/>
    </source>
</evidence>
<dbReference type="Gene3D" id="3.20.20.70">
    <property type="entry name" value="Aldolase class I"/>
    <property type="match status" value="1"/>
</dbReference>
<dbReference type="GO" id="GO:1990663">
    <property type="term" value="F:dihydroorotate dehydrogenase (fumarate) activity"/>
    <property type="evidence" value="ECO:0007669"/>
    <property type="project" value="UniProtKB-EC"/>
</dbReference>
<dbReference type="OrthoDB" id="14784at2759"/>
<evidence type="ECO:0000256" key="6">
    <source>
        <dbReference type="ARBA" id="ARBA00022490"/>
    </source>
</evidence>
<evidence type="ECO:0000256" key="3">
    <source>
        <dbReference type="ARBA" id="ARBA00004725"/>
    </source>
</evidence>
<keyword evidence="14" id="KW-1185">Reference proteome</keyword>
<evidence type="ECO:0000256" key="2">
    <source>
        <dbReference type="ARBA" id="ARBA00004496"/>
    </source>
</evidence>
<reference evidence="13 14" key="1">
    <citation type="journal article" date="2021" name="Nat. Commun.">
        <title>Genetic determinants of endophytism in the Arabidopsis root mycobiome.</title>
        <authorList>
            <person name="Mesny F."/>
            <person name="Miyauchi S."/>
            <person name="Thiergart T."/>
            <person name="Pickel B."/>
            <person name="Atanasova L."/>
            <person name="Karlsson M."/>
            <person name="Huettel B."/>
            <person name="Barry K.W."/>
            <person name="Haridas S."/>
            <person name="Chen C."/>
            <person name="Bauer D."/>
            <person name="Andreopoulos W."/>
            <person name="Pangilinan J."/>
            <person name="LaButti K."/>
            <person name="Riley R."/>
            <person name="Lipzen A."/>
            <person name="Clum A."/>
            <person name="Drula E."/>
            <person name="Henrissat B."/>
            <person name="Kohler A."/>
            <person name="Grigoriev I.V."/>
            <person name="Martin F.M."/>
            <person name="Hacquard S."/>
        </authorList>
    </citation>
    <scope>NUCLEOTIDE SEQUENCE [LARGE SCALE GENOMIC DNA]</scope>
    <source>
        <strain evidence="13 14">MPI-CAGE-CH-0241</strain>
    </source>
</reference>
<dbReference type="GO" id="GO:0005737">
    <property type="term" value="C:cytoplasm"/>
    <property type="evidence" value="ECO:0007669"/>
    <property type="project" value="UniProtKB-SubCell"/>
</dbReference>
<dbReference type="InterPro" id="IPR013785">
    <property type="entry name" value="Aldolase_TIM"/>
</dbReference>
<accession>A0A9P9ASH8</accession>
<comment type="subcellular location">
    <subcellularLocation>
        <location evidence="2 11">Cytoplasm</location>
    </subcellularLocation>
</comment>
<dbReference type="EC" id="1.3.98.1" evidence="11"/>
<feature type="domain" description="Dihydroorotate dehydrogenase catalytic" evidence="12">
    <location>
        <begin position="83"/>
        <end position="326"/>
    </location>
</feature>
<keyword evidence="8 11" id="KW-0288">FMN</keyword>
<evidence type="ECO:0000256" key="7">
    <source>
        <dbReference type="ARBA" id="ARBA00022630"/>
    </source>
</evidence>
<dbReference type="EMBL" id="JAGPYM010000011">
    <property type="protein sequence ID" value="KAH6889435.1"/>
    <property type="molecule type" value="Genomic_DNA"/>
</dbReference>
<dbReference type="Pfam" id="PF01180">
    <property type="entry name" value="DHO_dh"/>
    <property type="match status" value="1"/>
</dbReference>
<protein>
    <recommendedName>
        <fullName evidence="5 11">Dihydroorotate dehydrogenase (fumarate)</fullName>
        <ecNumber evidence="11">1.3.98.1</ecNumber>
    </recommendedName>
    <alternativeName>
        <fullName evidence="11">Dihydroorotate oxidase</fullName>
    </alternativeName>
</protein>
<sequence length="329" mass="34920">MAPPTLAIDPPLLNSATPWATDIDDLAAILTSPSTGAVTTRTSLINGFDHEHSRHQYLFFDPATVAPNEGTSSAQKRPSGHTEEATASLNNLGYSPIPLDGYLQFILELGRKYPQIRKTIIVSVTGSPEDIQACYARIEDASHKVPFPLAMEINLSCPNISGLPPPAYDGDGLAKYLSLLPEQPSLAIGIKTPPYTYHGQFSMLVSALKPVASSLSFLTATNTLGSCLILEGHENDGLRPQLPTSGLGGMAGPPLHPLALGNVATIRKMLDEVAELKHIRIIGVGGVRDGEGYRRMRSVGAAAVAVGTGLGKQGPGVFERIDKDIKGVW</sequence>
<dbReference type="InterPro" id="IPR005720">
    <property type="entry name" value="Dihydroorotate_DH_cat"/>
</dbReference>
<dbReference type="PANTHER" id="PTHR48109:SF1">
    <property type="entry name" value="DIHYDROOROTATE DEHYDROGENASE (FUMARATE)"/>
    <property type="match status" value="1"/>
</dbReference>
<evidence type="ECO:0000256" key="1">
    <source>
        <dbReference type="ARBA" id="ARBA00001917"/>
    </source>
</evidence>
<evidence type="ECO:0000256" key="9">
    <source>
        <dbReference type="ARBA" id="ARBA00022975"/>
    </source>
</evidence>
<comment type="subunit">
    <text evidence="11">Homodimer.</text>
</comment>
<evidence type="ECO:0000313" key="13">
    <source>
        <dbReference type="EMBL" id="KAH6889435.1"/>
    </source>
</evidence>
<dbReference type="SUPFAM" id="SSF51395">
    <property type="entry name" value="FMN-linked oxidoreductases"/>
    <property type="match status" value="1"/>
</dbReference>
<gene>
    <name evidence="13" type="ORF">B0T10DRAFT_487972</name>
</gene>
<evidence type="ECO:0000256" key="10">
    <source>
        <dbReference type="ARBA" id="ARBA00023002"/>
    </source>
</evidence>
<organism evidence="13 14">
    <name type="scientific">Thelonectria olida</name>
    <dbReference type="NCBI Taxonomy" id="1576542"/>
    <lineage>
        <taxon>Eukaryota</taxon>
        <taxon>Fungi</taxon>
        <taxon>Dikarya</taxon>
        <taxon>Ascomycota</taxon>
        <taxon>Pezizomycotina</taxon>
        <taxon>Sordariomycetes</taxon>
        <taxon>Hypocreomycetidae</taxon>
        <taxon>Hypocreales</taxon>
        <taxon>Nectriaceae</taxon>
        <taxon>Thelonectria</taxon>
    </lineage>
</organism>
<keyword evidence="9 11" id="KW-0665">Pyrimidine biosynthesis</keyword>